<proteinExistence type="predicted"/>
<sequence length="150" mass="17015">MEGWGWMWELDMSGIASGWMEGTQEARRQASKKCAQRLWMEGSMVCMVWWGWPFLVPVSIAKWEHDKAGPILVLGHAGPQAPVLHPLISQADYPVILLDRLPLNFVCFITSKLPFSSLVFATARNTFSLFEHSLRLDVVSFDRKPIPDLS</sequence>
<name>A0A179FPI7_METCM</name>
<dbReference type="KEGG" id="pchm:VFPPC_16112"/>
<dbReference type="GeneID" id="28857859"/>
<gene>
    <name evidence="1" type="ORF">VFPPC_16112</name>
</gene>
<keyword evidence="2" id="KW-1185">Reference proteome</keyword>
<accession>A0A179FPI7</accession>
<comment type="caution">
    <text evidence="1">The sequence shown here is derived from an EMBL/GenBank/DDBJ whole genome shotgun (WGS) entry which is preliminary data.</text>
</comment>
<dbReference type="RefSeq" id="XP_022284415.1">
    <property type="nucleotide sequence ID" value="XM_022428994.1"/>
</dbReference>
<protein>
    <submittedName>
        <fullName evidence="1">Uncharacterized protein</fullName>
    </submittedName>
</protein>
<dbReference type="EMBL" id="LSBJ02000004">
    <property type="protein sequence ID" value="OAQ67061.2"/>
    <property type="molecule type" value="Genomic_DNA"/>
</dbReference>
<evidence type="ECO:0000313" key="1">
    <source>
        <dbReference type="EMBL" id="OAQ67061.2"/>
    </source>
</evidence>
<dbReference type="Proteomes" id="UP000078397">
    <property type="component" value="Unassembled WGS sequence"/>
</dbReference>
<reference evidence="1 2" key="1">
    <citation type="journal article" date="2016" name="PLoS Pathog.">
        <title>Biosynthesis of antibiotic leucinostatins in bio-control fungus Purpureocillium lilacinum and their inhibition on phytophthora revealed by genome mining.</title>
        <authorList>
            <person name="Wang G."/>
            <person name="Liu Z."/>
            <person name="Lin R."/>
            <person name="Li E."/>
            <person name="Mao Z."/>
            <person name="Ling J."/>
            <person name="Yang Y."/>
            <person name="Yin W.B."/>
            <person name="Xie B."/>
        </authorList>
    </citation>
    <scope>NUCLEOTIDE SEQUENCE [LARGE SCALE GENOMIC DNA]</scope>
    <source>
        <strain evidence="1">170</strain>
    </source>
</reference>
<evidence type="ECO:0000313" key="2">
    <source>
        <dbReference type="Proteomes" id="UP000078397"/>
    </source>
</evidence>
<dbReference type="AlphaFoldDB" id="A0A179FPI7"/>
<organism evidence="1 2">
    <name type="scientific">Pochonia chlamydosporia 170</name>
    <dbReference type="NCBI Taxonomy" id="1380566"/>
    <lineage>
        <taxon>Eukaryota</taxon>
        <taxon>Fungi</taxon>
        <taxon>Dikarya</taxon>
        <taxon>Ascomycota</taxon>
        <taxon>Pezizomycotina</taxon>
        <taxon>Sordariomycetes</taxon>
        <taxon>Hypocreomycetidae</taxon>
        <taxon>Hypocreales</taxon>
        <taxon>Clavicipitaceae</taxon>
        <taxon>Pochonia</taxon>
    </lineage>
</organism>